<dbReference type="PATRIC" id="fig|1698278.3.peg.104"/>
<dbReference type="AlphaFoldDB" id="A0A133VH77"/>
<keyword evidence="6" id="KW-0408">Iron</keyword>
<dbReference type="InterPro" id="IPR001501">
    <property type="entry name" value="Ni-dep_hyd_lsu"/>
</dbReference>
<dbReference type="EMBL" id="LHYC01000001">
    <property type="protein sequence ID" value="KXB05770.1"/>
    <property type="molecule type" value="Genomic_DNA"/>
</dbReference>
<dbReference type="PROSITE" id="PS00508">
    <property type="entry name" value="NI_HGENASE_L_2"/>
    <property type="match status" value="1"/>
</dbReference>
<dbReference type="PANTHER" id="PTHR43600:SF2">
    <property type="entry name" value="F420-NON-REDUCING HYDROGENASE VHU SUBUNIT A"/>
    <property type="match status" value="1"/>
</dbReference>
<feature type="binding site" evidence="6">
    <location>
        <position position="67"/>
    </location>
    <ligand>
        <name>Fe cation</name>
        <dbReference type="ChEBI" id="CHEBI:24875"/>
    </ligand>
</feature>
<dbReference type="Gene3D" id="1.10.645.10">
    <property type="entry name" value="Cytochrome-c3 Hydrogenase, chain B"/>
    <property type="match status" value="1"/>
</dbReference>
<feature type="binding site" evidence="6">
    <location>
        <position position="422"/>
    </location>
    <ligand>
        <name>Ni(2+)</name>
        <dbReference type="ChEBI" id="CHEBI:49786"/>
    </ligand>
</feature>
<evidence type="ECO:0000313" key="8">
    <source>
        <dbReference type="Proteomes" id="UP000070549"/>
    </source>
</evidence>
<dbReference type="PANTHER" id="PTHR43600">
    <property type="entry name" value="COENZYME F420 HYDROGENASE, SUBUNIT ALPHA"/>
    <property type="match status" value="1"/>
</dbReference>
<dbReference type="Proteomes" id="UP000070549">
    <property type="component" value="Unassembled WGS sequence"/>
</dbReference>
<comment type="cofactor">
    <cofactor evidence="6">
        <name>Fe cation</name>
        <dbReference type="ChEBI" id="CHEBI:24875"/>
    </cofactor>
</comment>
<reference evidence="7 8" key="1">
    <citation type="journal article" date="2016" name="Sci. Rep.">
        <title>Metabolic traits of an uncultured archaeal lineage -MSBL1- from brine pools of the Red Sea.</title>
        <authorList>
            <person name="Mwirichia R."/>
            <person name="Alam I."/>
            <person name="Rashid M."/>
            <person name="Vinu M."/>
            <person name="Ba-Alawi W."/>
            <person name="Anthony Kamau A."/>
            <person name="Kamanda Ngugi D."/>
            <person name="Goker M."/>
            <person name="Klenk H.P."/>
            <person name="Bajic V."/>
            <person name="Stingl U."/>
        </authorList>
    </citation>
    <scope>NUCLEOTIDE SEQUENCE [LARGE SCALE GENOMIC DNA]</scope>
    <source>
        <strain evidence="7">SCGC-AAA382A03</strain>
    </source>
</reference>
<gene>
    <name evidence="7" type="ORF">AKJ49_00020</name>
</gene>
<sequence length="436" mass="49021">MSKNIDIDVEYLTRVEGHGNIVVNVEDGNIEKCEWQVPEAPRYFESLVGDRSWEELHHITSRICGICSIGHTTASLRATENALDIEISEQDKILRKIALHAENMQSHVLHVGYLALPDLFDVGSVVPLASSHTEEVKTVVRLHRLANEMSTLLTGRTTHPQRMIPGGFSKIPSEDELIELKGKLENSFDDLNAVVQVLESLASELPDFTRETEFISLTSDDEYALYEGNIASTDTGIEEVDNYLNITNEHIVPQSTAKYAKHNRESYMVGALARVNNNYEQLSPTAKEIAEKFGLEPICHNPFMNNIAQVVETVHSVEDSINKIEKLLDIGLESQEAYHKPDIDVKAGRGIGAVEVPRGILFHDYTYNEEGKCTKANCIIPTNQNHANIQLDMEEMVPQMLDRSEDEIEKSLEMLVRAYDPCISCSTHYLDIEFVE</sequence>
<keyword evidence="4 6" id="KW-0479">Metal-binding</keyword>
<dbReference type="Pfam" id="PF00374">
    <property type="entry name" value="NiFeSe_Hases"/>
    <property type="match status" value="2"/>
</dbReference>
<name>A0A133VH77_9EURY</name>
<accession>A0A133VH77</accession>
<proteinExistence type="inferred from homology"/>
<dbReference type="SUPFAM" id="SSF56762">
    <property type="entry name" value="HydB/Nqo4-like"/>
    <property type="match status" value="1"/>
</dbReference>
<feature type="binding site" evidence="6">
    <location>
        <position position="64"/>
    </location>
    <ligand>
        <name>Ni(2+)</name>
        <dbReference type="ChEBI" id="CHEBI:49786"/>
    </ligand>
</feature>
<keyword evidence="8" id="KW-1185">Reference proteome</keyword>
<dbReference type="GO" id="GO:0008901">
    <property type="term" value="F:ferredoxin hydrogenase activity"/>
    <property type="evidence" value="ECO:0007669"/>
    <property type="project" value="InterPro"/>
</dbReference>
<evidence type="ECO:0000256" key="6">
    <source>
        <dbReference type="PIRSR" id="PIRSR601501-1"/>
    </source>
</evidence>
<keyword evidence="5" id="KW-0560">Oxidoreductase</keyword>
<protein>
    <submittedName>
        <fullName evidence="7">Hydrogenase/sulfur reductase subunit alpha</fullName>
    </submittedName>
</protein>
<feature type="binding site" evidence="6">
    <location>
        <position position="428"/>
    </location>
    <ligand>
        <name>Mg(2+)</name>
        <dbReference type="ChEBI" id="CHEBI:18420"/>
    </ligand>
</feature>
<feature type="binding site" evidence="6">
    <location>
        <position position="425"/>
    </location>
    <ligand>
        <name>Fe cation</name>
        <dbReference type="ChEBI" id="CHEBI:24875"/>
    </ligand>
</feature>
<evidence type="ECO:0000256" key="3">
    <source>
        <dbReference type="ARBA" id="ARBA00022596"/>
    </source>
</evidence>
<evidence type="ECO:0000256" key="5">
    <source>
        <dbReference type="ARBA" id="ARBA00023002"/>
    </source>
</evidence>
<dbReference type="InterPro" id="IPR018194">
    <property type="entry name" value="Ni-dep_hyd_lsu_Ni_BS"/>
</dbReference>
<comment type="cofactor">
    <cofactor evidence="1 6">
        <name>Ni(2+)</name>
        <dbReference type="ChEBI" id="CHEBI:49786"/>
    </cofactor>
</comment>
<keyword evidence="6" id="KW-0460">Magnesium</keyword>
<evidence type="ECO:0000256" key="1">
    <source>
        <dbReference type="ARBA" id="ARBA00001967"/>
    </source>
</evidence>
<evidence type="ECO:0000256" key="2">
    <source>
        <dbReference type="ARBA" id="ARBA00009292"/>
    </source>
</evidence>
<feature type="binding site" evidence="6">
    <location>
        <position position="45"/>
    </location>
    <ligand>
        <name>Mg(2+)</name>
        <dbReference type="ChEBI" id="CHEBI:18420"/>
    </ligand>
</feature>
<comment type="caution">
    <text evidence="7">The sequence shown here is derived from an EMBL/GenBank/DDBJ whole genome shotgun (WGS) entry which is preliminary data.</text>
</comment>
<organism evidence="7 8">
    <name type="scientific">candidate division MSBL1 archaeon SCGC-AAA382A03</name>
    <dbReference type="NCBI Taxonomy" id="1698278"/>
    <lineage>
        <taxon>Archaea</taxon>
        <taxon>Methanobacteriati</taxon>
        <taxon>Methanobacteriota</taxon>
        <taxon>candidate division MSBL1</taxon>
    </lineage>
</organism>
<feature type="binding site" evidence="6">
    <location>
        <position position="67"/>
    </location>
    <ligand>
        <name>Ni(2+)</name>
        <dbReference type="ChEBI" id="CHEBI:49786"/>
    </ligand>
</feature>
<comment type="similarity">
    <text evidence="2">Belongs to the [NiFe]/[NiFeSe] hydrogenase large subunit family.</text>
</comment>
<dbReference type="GO" id="GO:0016151">
    <property type="term" value="F:nickel cation binding"/>
    <property type="evidence" value="ECO:0007669"/>
    <property type="project" value="InterPro"/>
</dbReference>
<keyword evidence="3 6" id="KW-0533">Nickel</keyword>
<evidence type="ECO:0000256" key="4">
    <source>
        <dbReference type="ARBA" id="ARBA00022723"/>
    </source>
</evidence>
<evidence type="ECO:0000313" key="7">
    <source>
        <dbReference type="EMBL" id="KXB05770.1"/>
    </source>
</evidence>
<dbReference type="InterPro" id="IPR029014">
    <property type="entry name" value="NiFe-Hase_large"/>
</dbReference>